<comment type="caution">
    <text evidence="1">The sequence shown here is derived from an EMBL/GenBank/DDBJ whole genome shotgun (WGS) entry which is preliminary data.</text>
</comment>
<accession>A0A6L2LHI5</accession>
<organism evidence="1">
    <name type="scientific">Tanacetum cinerariifolium</name>
    <name type="common">Dalmatian daisy</name>
    <name type="synonym">Chrysanthemum cinerariifolium</name>
    <dbReference type="NCBI Taxonomy" id="118510"/>
    <lineage>
        <taxon>Eukaryota</taxon>
        <taxon>Viridiplantae</taxon>
        <taxon>Streptophyta</taxon>
        <taxon>Embryophyta</taxon>
        <taxon>Tracheophyta</taxon>
        <taxon>Spermatophyta</taxon>
        <taxon>Magnoliopsida</taxon>
        <taxon>eudicotyledons</taxon>
        <taxon>Gunneridae</taxon>
        <taxon>Pentapetalae</taxon>
        <taxon>asterids</taxon>
        <taxon>campanulids</taxon>
        <taxon>Asterales</taxon>
        <taxon>Asteraceae</taxon>
        <taxon>Asteroideae</taxon>
        <taxon>Anthemideae</taxon>
        <taxon>Anthemidinae</taxon>
        <taxon>Tanacetum</taxon>
    </lineage>
</organism>
<protein>
    <submittedName>
        <fullName evidence="1">DOF zinc finger protein DOF3.2</fullName>
    </submittedName>
</protein>
<name>A0A6L2LHI5_TANCI</name>
<dbReference type="EMBL" id="BKCJ010004350">
    <property type="protein sequence ID" value="GEU60529.1"/>
    <property type="molecule type" value="Genomic_DNA"/>
</dbReference>
<proteinExistence type="predicted"/>
<gene>
    <name evidence="1" type="ORF">Tci_032507</name>
</gene>
<sequence>MVALRYKDEHNKVGYLLKPTESDDYHQIIDFLSASHIRTPELGPPAILATIEKTPYTITEELVRSRLQLADDRGIADLPIPEIYSRMDNLGYVTEGKLTFFKNKFSPQWRPQTSDPITSVLKHDHSSDLHESAVGSFPTMEDAPLRGDFHTSPLRSSHAPSAGQPLGAKLHDHKRLFKDVVGKLVKKVKTLEVKLKTKKRKMVVSDSDQEGSNTQDVDLDALRALANAAVVVDSDIPSGSTSHISAASPCAHTVVPSSTSVVLAATLAVPSDVPVATSAVPSGTFIVPAATSAIPSGTSTVPAAALVVPVGSPNVPASVSSKGKSPMVEEDIPVKARTFKQMEEDRLGEEAAKRLHDEEMAQMERERAKA</sequence>
<dbReference type="AlphaFoldDB" id="A0A6L2LHI5"/>
<evidence type="ECO:0000313" key="1">
    <source>
        <dbReference type="EMBL" id="GEU60529.1"/>
    </source>
</evidence>
<reference evidence="1" key="1">
    <citation type="journal article" date="2019" name="Sci. Rep.">
        <title>Draft genome of Tanacetum cinerariifolium, the natural source of mosquito coil.</title>
        <authorList>
            <person name="Yamashiro T."/>
            <person name="Shiraishi A."/>
            <person name="Satake H."/>
            <person name="Nakayama K."/>
        </authorList>
    </citation>
    <scope>NUCLEOTIDE SEQUENCE</scope>
</reference>